<evidence type="ECO:0000313" key="9">
    <source>
        <dbReference type="Proteomes" id="UP000886885"/>
    </source>
</evidence>
<evidence type="ECO:0000256" key="1">
    <source>
        <dbReference type="ARBA" id="ARBA00004123"/>
    </source>
</evidence>
<evidence type="ECO:0000256" key="3">
    <source>
        <dbReference type="ARBA" id="ARBA00023125"/>
    </source>
</evidence>
<keyword evidence="4" id="KW-0804">Transcription</keyword>
<keyword evidence="3" id="KW-0238">DNA-binding</keyword>
<comment type="caution">
    <text evidence="8">The sequence shown here is derived from an EMBL/GenBank/DDBJ whole genome shotgun (WGS) entry which is preliminary data.</text>
</comment>
<dbReference type="PROSITE" id="PS50888">
    <property type="entry name" value="BHLH"/>
    <property type="match status" value="1"/>
</dbReference>
<keyword evidence="9" id="KW-1185">Reference proteome</keyword>
<dbReference type="Pfam" id="PF22754">
    <property type="entry name" value="bHLH-TF_ACT-like_plant"/>
    <property type="match status" value="1"/>
</dbReference>
<evidence type="ECO:0000259" key="7">
    <source>
        <dbReference type="PROSITE" id="PS50888"/>
    </source>
</evidence>
<dbReference type="GO" id="GO:0045893">
    <property type="term" value="P:positive regulation of DNA-templated transcription"/>
    <property type="evidence" value="ECO:0007669"/>
    <property type="project" value="TreeGrafter"/>
</dbReference>
<dbReference type="InterPro" id="IPR044283">
    <property type="entry name" value="FAMA/SPEECHLESS/MUTE-like"/>
</dbReference>
<organism evidence="8 9">
    <name type="scientific">Populus tomentosa</name>
    <name type="common">Chinese white poplar</name>
    <dbReference type="NCBI Taxonomy" id="118781"/>
    <lineage>
        <taxon>Eukaryota</taxon>
        <taxon>Viridiplantae</taxon>
        <taxon>Streptophyta</taxon>
        <taxon>Embryophyta</taxon>
        <taxon>Tracheophyta</taxon>
        <taxon>Spermatophyta</taxon>
        <taxon>Magnoliopsida</taxon>
        <taxon>eudicotyledons</taxon>
        <taxon>Gunneridae</taxon>
        <taxon>Pentapetalae</taxon>
        <taxon>rosids</taxon>
        <taxon>fabids</taxon>
        <taxon>Malpighiales</taxon>
        <taxon>Salicaceae</taxon>
        <taxon>Saliceae</taxon>
        <taxon>Populus</taxon>
    </lineage>
</organism>
<keyword evidence="5" id="KW-0539">Nucleus</keyword>
<dbReference type="PANTHER" id="PTHR46684">
    <property type="entry name" value="TRANSCRIPTION FACTOR FAMA"/>
    <property type="match status" value="1"/>
</dbReference>
<dbReference type="EMBL" id="JAAWWB010000014">
    <property type="protein sequence ID" value="KAG6767357.1"/>
    <property type="molecule type" value="Genomic_DNA"/>
</dbReference>
<dbReference type="GO" id="GO:0046983">
    <property type="term" value="F:protein dimerization activity"/>
    <property type="evidence" value="ECO:0007669"/>
    <property type="project" value="InterPro"/>
</dbReference>
<dbReference type="OrthoDB" id="684567at2759"/>
<evidence type="ECO:0000256" key="4">
    <source>
        <dbReference type="ARBA" id="ARBA00023163"/>
    </source>
</evidence>
<dbReference type="GO" id="GO:0003700">
    <property type="term" value="F:DNA-binding transcription factor activity"/>
    <property type="evidence" value="ECO:0007669"/>
    <property type="project" value="InterPro"/>
</dbReference>
<name>A0A8X7ZGS9_POPTO</name>
<dbReference type="Pfam" id="PF00010">
    <property type="entry name" value="HLH"/>
    <property type="match status" value="1"/>
</dbReference>
<evidence type="ECO:0000256" key="5">
    <source>
        <dbReference type="ARBA" id="ARBA00023242"/>
    </source>
</evidence>
<comment type="subcellular location">
    <subcellularLocation>
        <location evidence="1">Nucleus</location>
    </subcellularLocation>
</comment>
<evidence type="ECO:0000256" key="6">
    <source>
        <dbReference type="SAM" id="MobiDB-lite"/>
    </source>
</evidence>
<feature type="domain" description="BHLH" evidence="7">
    <location>
        <begin position="136"/>
        <end position="187"/>
    </location>
</feature>
<gene>
    <name evidence="8" type="ORF">POTOM_028557</name>
</gene>
<evidence type="ECO:0000313" key="8">
    <source>
        <dbReference type="EMBL" id="KAG6767357.1"/>
    </source>
</evidence>
<dbReference type="GO" id="GO:0010052">
    <property type="term" value="P:guard cell differentiation"/>
    <property type="evidence" value="ECO:0007669"/>
    <property type="project" value="InterPro"/>
</dbReference>
<proteinExistence type="predicted"/>
<sequence length="354" mass="39373">MTLDPFKVFVLSLCVCVREREGGGGGGREREREREGMALETVVFQQDPYSTLGLGATWIHGFDLEGEKANYHETLDTTISIESDFHSNSNWNINNSSSQEMNCACNGGLFTGGNAAGGRRKRRRRRSIKDEAEVAHQRMTHINVERNRRKQMNEYLAVIRSMLPPSYVQRADQASIVGGAINFVKELEKLLQSLEAHKQIKKEVSATGSDFSSPFSDFFTFPQYSTASSRNKHSSSNNSNNSSSSTESILADQKRSIAIADVEVTMIESHANLKIQSRKHPKQLLKMVTGLHSLGLHILHLNVTTVDQMALYSFSVKVEDECKLTSVDEIAAAVHEMVGRIQEDATSNCMPSVE</sequence>
<dbReference type="InterPro" id="IPR054502">
    <property type="entry name" value="bHLH-TF_ACT-like_plant"/>
</dbReference>
<dbReference type="AlphaFoldDB" id="A0A8X7ZGS9"/>
<evidence type="ECO:0000256" key="2">
    <source>
        <dbReference type="ARBA" id="ARBA00023015"/>
    </source>
</evidence>
<accession>A0A8X7ZGS9</accession>
<dbReference type="GO" id="GO:0003677">
    <property type="term" value="F:DNA binding"/>
    <property type="evidence" value="ECO:0007669"/>
    <property type="project" value="UniProtKB-KW"/>
</dbReference>
<dbReference type="SMART" id="SM00353">
    <property type="entry name" value="HLH"/>
    <property type="match status" value="1"/>
</dbReference>
<protein>
    <recommendedName>
        <fullName evidence="7">BHLH domain-containing protein</fullName>
    </recommendedName>
</protein>
<dbReference type="GO" id="GO:0005634">
    <property type="term" value="C:nucleus"/>
    <property type="evidence" value="ECO:0007669"/>
    <property type="project" value="UniProtKB-SubCell"/>
</dbReference>
<dbReference type="PANTHER" id="PTHR46684:SF16">
    <property type="entry name" value="TRANSCRIPTION FACTOR BHLH67-LIKE ISOFORM X2"/>
    <property type="match status" value="1"/>
</dbReference>
<keyword evidence="2" id="KW-0805">Transcription regulation</keyword>
<reference evidence="8" key="1">
    <citation type="journal article" date="2020" name="bioRxiv">
        <title>Hybrid origin of Populus tomentosa Carr. identified through genome sequencing and phylogenomic analysis.</title>
        <authorList>
            <person name="An X."/>
            <person name="Gao K."/>
            <person name="Chen Z."/>
            <person name="Li J."/>
            <person name="Yang X."/>
            <person name="Yang X."/>
            <person name="Zhou J."/>
            <person name="Guo T."/>
            <person name="Zhao T."/>
            <person name="Huang S."/>
            <person name="Miao D."/>
            <person name="Khan W.U."/>
            <person name="Rao P."/>
            <person name="Ye M."/>
            <person name="Lei B."/>
            <person name="Liao W."/>
            <person name="Wang J."/>
            <person name="Ji L."/>
            <person name="Li Y."/>
            <person name="Guo B."/>
            <person name="Mustafa N.S."/>
            <person name="Li S."/>
            <person name="Yun Q."/>
            <person name="Keller S.R."/>
            <person name="Mao J."/>
            <person name="Zhang R."/>
            <person name="Strauss S.H."/>
        </authorList>
    </citation>
    <scope>NUCLEOTIDE SEQUENCE</scope>
    <source>
        <strain evidence="8">GM15</strain>
        <tissue evidence="8">Leaf</tissue>
    </source>
</reference>
<dbReference type="InterPro" id="IPR011598">
    <property type="entry name" value="bHLH_dom"/>
</dbReference>
<dbReference type="Proteomes" id="UP000886885">
    <property type="component" value="Chromosome 7D"/>
</dbReference>
<feature type="region of interest" description="Disordered" evidence="6">
    <location>
        <begin position="228"/>
        <end position="247"/>
    </location>
</feature>
<dbReference type="CDD" id="cd11448">
    <property type="entry name" value="bHLH_AtFAMA_like"/>
    <property type="match status" value="1"/>
</dbReference>